<evidence type="ECO:0000256" key="11">
    <source>
        <dbReference type="SAM" id="MobiDB-lite"/>
    </source>
</evidence>
<dbReference type="Proteomes" id="UP000011518">
    <property type="component" value="Unassembled WGS sequence"/>
</dbReference>
<dbReference type="Pfam" id="PF03357">
    <property type="entry name" value="Snf7"/>
    <property type="match status" value="2"/>
</dbReference>
<evidence type="ECO:0000256" key="2">
    <source>
        <dbReference type="ARBA" id="ARBA00004633"/>
    </source>
</evidence>
<comment type="subcellular location">
    <subcellularLocation>
        <location evidence="1">Cytoplasm</location>
        <location evidence="1">Cytosol</location>
    </subcellularLocation>
    <subcellularLocation>
        <location evidence="2">Late endosome membrane</location>
        <topology evidence="2">Peripheral membrane protein</topology>
    </subcellularLocation>
</comment>
<evidence type="ECO:0000256" key="9">
    <source>
        <dbReference type="ARBA" id="ARBA00023136"/>
    </source>
</evidence>
<dbReference type="STRING" id="246437.L9L4A3"/>
<dbReference type="InterPro" id="IPR005024">
    <property type="entry name" value="Snf7_fam"/>
</dbReference>
<dbReference type="GO" id="GO:0005829">
    <property type="term" value="C:cytosol"/>
    <property type="evidence" value="ECO:0007669"/>
    <property type="project" value="UniProtKB-SubCell"/>
</dbReference>
<feature type="region of interest" description="Disordered" evidence="11">
    <location>
        <begin position="274"/>
        <end position="308"/>
    </location>
</feature>
<keyword evidence="8 10" id="KW-0175">Coiled coil</keyword>
<keyword evidence="7" id="KW-0653">Protein transport</keyword>
<keyword evidence="4" id="KW-0813">Transport</keyword>
<proteinExistence type="inferred from homology"/>
<evidence type="ECO:0000256" key="4">
    <source>
        <dbReference type="ARBA" id="ARBA00022448"/>
    </source>
</evidence>
<dbReference type="FunCoup" id="L9L4A3">
    <property type="interactions" value="2266"/>
</dbReference>
<dbReference type="Gene3D" id="1.10.287.1060">
    <property type="entry name" value="ESAT-6-like"/>
    <property type="match status" value="2"/>
</dbReference>
<keyword evidence="5" id="KW-0963">Cytoplasm</keyword>
<evidence type="ECO:0000256" key="6">
    <source>
        <dbReference type="ARBA" id="ARBA00022753"/>
    </source>
</evidence>
<reference evidence="13" key="2">
    <citation type="journal article" date="2013" name="Nat. Commun.">
        <title>Genome of the Chinese tree shrew.</title>
        <authorList>
            <person name="Fan Y."/>
            <person name="Huang Z.Y."/>
            <person name="Cao C.C."/>
            <person name="Chen C.S."/>
            <person name="Chen Y.X."/>
            <person name="Fan D.D."/>
            <person name="He J."/>
            <person name="Hou H.L."/>
            <person name="Hu L."/>
            <person name="Hu X.T."/>
            <person name="Jiang X.T."/>
            <person name="Lai R."/>
            <person name="Lang Y.S."/>
            <person name="Liang B."/>
            <person name="Liao S.G."/>
            <person name="Mu D."/>
            <person name="Ma Y.Y."/>
            <person name="Niu Y.Y."/>
            <person name="Sun X.Q."/>
            <person name="Xia J.Q."/>
            <person name="Xiao J."/>
            <person name="Xiong Z.Q."/>
            <person name="Xu L."/>
            <person name="Yang L."/>
            <person name="Zhang Y."/>
            <person name="Zhao W."/>
            <person name="Zhao X.D."/>
            <person name="Zheng Y.T."/>
            <person name="Zhou J.M."/>
            <person name="Zhu Y.B."/>
            <person name="Zhang G.J."/>
            <person name="Wang J."/>
            <person name="Yao Y.G."/>
        </authorList>
    </citation>
    <scope>NUCLEOTIDE SEQUENCE [LARGE SCALE GENOMIC DNA]</scope>
</reference>
<evidence type="ECO:0000256" key="8">
    <source>
        <dbReference type="ARBA" id="ARBA00023054"/>
    </source>
</evidence>
<evidence type="ECO:0000256" key="5">
    <source>
        <dbReference type="ARBA" id="ARBA00022490"/>
    </source>
</evidence>
<name>L9L4A3_TUPCH</name>
<sequence>MLSKKQEFLEKKIEQELTAAKKHGTKNKRAALQALKRKKRYEKQLAQIDGTLSTIEFQREALENANTNTEVLKNMGYAAKAMKAAHDNMMGLGHLTLLTHISLGHFHPLDSVVLYLKGEEEAALQALKRKKRYEKQLAQIDGTLSTIEFQREALENANTNTEVLKNMGYAAKAMKAAHDNMDIDKVDELMQDIADQQELAEEISTAISKPVGFGEEFDEDELMAELEELEQEELDKNLLEISGPETVPLPNVPSIALPSKPTFRHQEAVAGSRERSCLGGQDDVDTMSHSPGTQPACVENTTASPPNSLFSLFTAKKKEEEDDDIKELENWAGTM</sequence>
<feature type="coiled-coil region" evidence="10">
    <location>
        <begin position="116"/>
        <end position="239"/>
    </location>
</feature>
<evidence type="ECO:0000313" key="12">
    <source>
        <dbReference type="EMBL" id="ELW69569.1"/>
    </source>
</evidence>
<dbReference type="GO" id="GO:0031902">
    <property type="term" value="C:late endosome membrane"/>
    <property type="evidence" value="ECO:0007669"/>
    <property type="project" value="UniProtKB-SubCell"/>
</dbReference>
<evidence type="ECO:0000313" key="13">
    <source>
        <dbReference type="Proteomes" id="UP000011518"/>
    </source>
</evidence>
<dbReference type="AlphaFoldDB" id="L9L4A3"/>
<dbReference type="GO" id="GO:0009898">
    <property type="term" value="C:cytoplasmic side of plasma membrane"/>
    <property type="evidence" value="ECO:0007669"/>
    <property type="project" value="TreeGrafter"/>
</dbReference>
<dbReference type="GO" id="GO:0000815">
    <property type="term" value="C:ESCRT III complex"/>
    <property type="evidence" value="ECO:0007669"/>
    <property type="project" value="TreeGrafter"/>
</dbReference>
<dbReference type="GO" id="GO:0015031">
    <property type="term" value="P:protein transport"/>
    <property type="evidence" value="ECO:0007669"/>
    <property type="project" value="UniProtKB-KW"/>
</dbReference>
<dbReference type="GO" id="GO:0006900">
    <property type="term" value="P:vesicle budding from membrane"/>
    <property type="evidence" value="ECO:0007669"/>
    <property type="project" value="TreeGrafter"/>
</dbReference>
<dbReference type="PANTHER" id="PTHR22761:SF4">
    <property type="entry name" value="CHARGED MULTIVESICULAR BODY PROTEIN 4B"/>
    <property type="match status" value="1"/>
</dbReference>
<evidence type="ECO:0000256" key="3">
    <source>
        <dbReference type="ARBA" id="ARBA00006190"/>
    </source>
</evidence>
<dbReference type="eggNOG" id="KOG1656">
    <property type="taxonomic scope" value="Eukaryota"/>
</dbReference>
<dbReference type="Gene3D" id="6.10.250.1710">
    <property type="match status" value="1"/>
</dbReference>
<organism evidence="12 13">
    <name type="scientific">Tupaia chinensis</name>
    <name type="common">Chinese tree shrew</name>
    <name type="synonym">Tupaia belangeri chinensis</name>
    <dbReference type="NCBI Taxonomy" id="246437"/>
    <lineage>
        <taxon>Eukaryota</taxon>
        <taxon>Metazoa</taxon>
        <taxon>Chordata</taxon>
        <taxon>Craniata</taxon>
        <taxon>Vertebrata</taxon>
        <taxon>Euteleostomi</taxon>
        <taxon>Mammalia</taxon>
        <taxon>Eutheria</taxon>
        <taxon>Euarchontoglires</taxon>
        <taxon>Scandentia</taxon>
        <taxon>Tupaiidae</taxon>
        <taxon>Tupaia</taxon>
    </lineage>
</organism>
<reference evidence="13" key="1">
    <citation type="submission" date="2012-07" db="EMBL/GenBank/DDBJ databases">
        <title>Genome of the Chinese tree shrew, a rising model animal genetically related to primates.</title>
        <authorList>
            <person name="Zhang G."/>
            <person name="Fan Y."/>
            <person name="Yao Y."/>
            <person name="Huang Z."/>
        </authorList>
    </citation>
    <scope>NUCLEOTIDE SEQUENCE [LARGE SCALE GENOMIC DNA]</scope>
</reference>
<accession>L9L4A3</accession>
<dbReference type="PANTHER" id="PTHR22761">
    <property type="entry name" value="CHARGED MULTIVESICULAR BODY PROTEIN"/>
    <property type="match status" value="1"/>
</dbReference>
<gene>
    <name evidence="12" type="ORF">TREES_T100008634</name>
</gene>
<keyword evidence="6" id="KW-0967">Endosome</keyword>
<comment type="similarity">
    <text evidence="3">Belongs to the SNF7 family.</text>
</comment>
<protein>
    <submittedName>
        <fullName evidence="12">Charged multivesicular body protein 4b</fullName>
    </submittedName>
</protein>
<dbReference type="EMBL" id="KB320526">
    <property type="protein sequence ID" value="ELW69569.1"/>
    <property type="molecule type" value="Genomic_DNA"/>
</dbReference>
<evidence type="ECO:0000256" key="10">
    <source>
        <dbReference type="SAM" id="Coils"/>
    </source>
</evidence>
<keyword evidence="9" id="KW-0472">Membrane</keyword>
<evidence type="ECO:0000256" key="1">
    <source>
        <dbReference type="ARBA" id="ARBA00004514"/>
    </source>
</evidence>
<dbReference type="InParanoid" id="L9L4A3"/>
<dbReference type="GO" id="GO:0005771">
    <property type="term" value="C:multivesicular body"/>
    <property type="evidence" value="ECO:0007669"/>
    <property type="project" value="TreeGrafter"/>
</dbReference>
<keyword evidence="13" id="KW-1185">Reference proteome</keyword>
<feature type="compositionally biased region" description="Polar residues" evidence="11">
    <location>
        <begin position="287"/>
        <end position="308"/>
    </location>
</feature>
<dbReference type="GO" id="GO:0032511">
    <property type="term" value="P:late endosome to vacuole transport via multivesicular body sorting pathway"/>
    <property type="evidence" value="ECO:0007669"/>
    <property type="project" value="TreeGrafter"/>
</dbReference>
<evidence type="ECO:0000256" key="7">
    <source>
        <dbReference type="ARBA" id="ARBA00022927"/>
    </source>
</evidence>